<gene>
    <name evidence="2" type="ORF">BP5553_06023</name>
</gene>
<evidence type="ECO:0000313" key="2">
    <source>
        <dbReference type="EMBL" id="RDL36671.1"/>
    </source>
</evidence>
<dbReference type="Proteomes" id="UP000254866">
    <property type="component" value="Unassembled WGS sequence"/>
</dbReference>
<reference evidence="2 3" key="1">
    <citation type="journal article" date="2018" name="IMA Fungus">
        <title>IMA Genome-F 9: Draft genome sequence of Annulohypoxylon stygium, Aspergillus mulundensis, Berkeleyomyces basicola (syn. Thielaviopsis basicola), Ceratocystis smalleyi, two Cercospora beticola strains, Coleophoma cylindrospora, Fusarium fracticaudum, Phialophora cf. hyalina, and Morchella septimelata.</title>
        <authorList>
            <person name="Wingfield B.D."/>
            <person name="Bills G.F."/>
            <person name="Dong Y."/>
            <person name="Huang W."/>
            <person name="Nel W.J."/>
            <person name="Swalarsk-Parry B.S."/>
            <person name="Vaghefi N."/>
            <person name="Wilken P.M."/>
            <person name="An Z."/>
            <person name="de Beer Z.W."/>
            <person name="De Vos L."/>
            <person name="Chen L."/>
            <person name="Duong T.A."/>
            <person name="Gao Y."/>
            <person name="Hammerbacher A."/>
            <person name="Kikkert J.R."/>
            <person name="Li Y."/>
            <person name="Li H."/>
            <person name="Li K."/>
            <person name="Li Q."/>
            <person name="Liu X."/>
            <person name="Ma X."/>
            <person name="Naidoo K."/>
            <person name="Pethybridge S.J."/>
            <person name="Sun J."/>
            <person name="Steenkamp E.T."/>
            <person name="van der Nest M.A."/>
            <person name="van Wyk S."/>
            <person name="Wingfield M.J."/>
            <person name="Xiong C."/>
            <person name="Yue Q."/>
            <person name="Zhang X."/>
        </authorList>
    </citation>
    <scope>NUCLEOTIDE SEQUENCE [LARGE SCALE GENOMIC DNA]</scope>
    <source>
        <strain evidence="2 3">BP 5553</strain>
    </source>
</reference>
<dbReference type="AlphaFoldDB" id="A0A370TMD0"/>
<organism evidence="2 3">
    <name type="scientific">Venustampulla echinocandica</name>
    <dbReference type="NCBI Taxonomy" id="2656787"/>
    <lineage>
        <taxon>Eukaryota</taxon>
        <taxon>Fungi</taxon>
        <taxon>Dikarya</taxon>
        <taxon>Ascomycota</taxon>
        <taxon>Pezizomycotina</taxon>
        <taxon>Leotiomycetes</taxon>
        <taxon>Helotiales</taxon>
        <taxon>Pleuroascaceae</taxon>
        <taxon>Venustampulla</taxon>
    </lineage>
</organism>
<feature type="region of interest" description="Disordered" evidence="1">
    <location>
        <begin position="1"/>
        <end position="90"/>
    </location>
</feature>
<sequence length="90" mass="9842">MPSSGETGAGAYVRGGIGKKNTPTNNINGDHPDPNSPNTDTGKLGKTPSRRSPSFSGLVDQKRNKKDEEIRAAHNDQKFRQGMFGRMWNK</sequence>
<keyword evidence="3" id="KW-1185">Reference proteome</keyword>
<name>A0A370TMD0_9HELO</name>
<dbReference type="RefSeq" id="XP_031869327.1">
    <property type="nucleotide sequence ID" value="XM_032014646.1"/>
</dbReference>
<accession>A0A370TMD0</accession>
<proteinExistence type="predicted"/>
<evidence type="ECO:0000313" key="3">
    <source>
        <dbReference type="Proteomes" id="UP000254866"/>
    </source>
</evidence>
<evidence type="ECO:0000256" key="1">
    <source>
        <dbReference type="SAM" id="MobiDB-lite"/>
    </source>
</evidence>
<protein>
    <submittedName>
        <fullName evidence="2">Uncharacterized protein</fullName>
    </submittedName>
</protein>
<feature type="compositionally biased region" description="Basic and acidic residues" evidence="1">
    <location>
        <begin position="60"/>
        <end position="79"/>
    </location>
</feature>
<dbReference type="GeneID" id="43598872"/>
<dbReference type="EMBL" id="NPIC01000004">
    <property type="protein sequence ID" value="RDL36671.1"/>
    <property type="molecule type" value="Genomic_DNA"/>
</dbReference>
<comment type="caution">
    <text evidence="2">The sequence shown here is derived from an EMBL/GenBank/DDBJ whole genome shotgun (WGS) entry which is preliminary data.</text>
</comment>